<dbReference type="GO" id="GO:0031011">
    <property type="term" value="C:Ino80 complex"/>
    <property type="evidence" value="ECO:0007669"/>
    <property type="project" value="InterPro"/>
</dbReference>
<comment type="caution">
    <text evidence="3">The sequence shown here is derived from an EMBL/GenBank/DDBJ whole genome shotgun (WGS) entry which is preliminary data.</text>
</comment>
<dbReference type="GO" id="GO:0071339">
    <property type="term" value="C:MLL1 complex"/>
    <property type="evidence" value="ECO:0007669"/>
    <property type="project" value="InterPro"/>
</dbReference>
<dbReference type="GO" id="GO:0002151">
    <property type="term" value="F:G-quadruplex RNA binding"/>
    <property type="evidence" value="ECO:0007669"/>
    <property type="project" value="InterPro"/>
</dbReference>
<dbReference type="SUPFAM" id="SSF49879">
    <property type="entry name" value="SMAD/FHA domain"/>
    <property type="match status" value="1"/>
</dbReference>
<feature type="region of interest" description="Disordered" evidence="1">
    <location>
        <begin position="567"/>
        <end position="588"/>
    </location>
</feature>
<sequence>MYVVIFLQAGASLEALAKGAVQFSRRFTVQELKNRWHSLLYDPDISAEASACMVQFEPSASNYSFKSNRSGNCKENVEVLGKRKVESIRRKYHAMRKRIHSKPSNSDDLNFLDRIHSKPSNSDDLNFLDVPNADGYMCNGGGCEEHIVLDNEPPVGSYALGDRVLSHFGLQDNVPQDIPHIIGDNLVDFGNCSGFEDRGLPDRNLFNNNDFERKPLSTLDSLNTNLGNVGSEFGGGQHCESPVSDGSASLHQMGFPSPLPRVPLWKTIEDISAPVMPINVNLGDRTVSAEETLTLAAAADGNKPCSSGYAVHSQPTLKDTCVGLNNSTAITDGEFADLSDSLLNFSDENELLFMEADGKDPMDKSCLDNLDSVLLSSPNEVHVDDMANISDPETLISGTSIVIHGSACPAELVVSADPLQSSHSNQEGVHSEVTMPSSTLISNPHSSELQEGVMYCTLNTEDSEIPYNDDNFLPATFASTTQPIFEEACEPAFSSDIQKDSEQAPSLMNKDKNPAPSFKAPQMIGKDRMPEIVPDHQFIGYGNRSELSGDNCLATASRHFNSIPVVPSHHSSAHATPNSVMDGAPGRGVLNVKSREKEAPGTYGEHLFLHAGSGSTKMNFLEPINSLMSDQEESESDDDVPYFSDIEAMILEMDLCPEDQDSYIGSKGNSSNISLEGSLGGRRSITFNIHALTWFCLLKSPVSRYQHEDARKVIIRLEQCAQSSMQRAIASQCALAIFYGRHLKHYIKKAEAIIIYNLLSKSLKLVILGRATNEIDVDIDLSKEGRANKISRRQAIIRMQGDGSFLLKNLGKNVILLNGQEVATGQVGGLSSSSLIEVRGFQSLTLK</sequence>
<dbReference type="AlphaFoldDB" id="A0A438EVU4"/>
<organism evidence="3 4">
    <name type="scientific">Vitis vinifera</name>
    <name type="common">Grape</name>
    <dbReference type="NCBI Taxonomy" id="29760"/>
    <lineage>
        <taxon>Eukaryota</taxon>
        <taxon>Viridiplantae</taxon>
        <taxon>Streptophyta</taxon>
        <taxon>Embryophyta</taxon>
        <taxon>Tracheophyta</taxon>
        <taxon>Spermatophyta</taxon>
        <taxon>Magnoliopsida</taxon>
        <taxon>eudicotyledons</taxon>
        <taxon>Gunneridae</taxon>
        <taxon>Pentapetalae</taxon>
        <taxon>rosids</taxon>
        <taxon>Vitales</taxon>
        <taxon>Vitaceae</taxon>
        <taxon>Viteae</taxon>
        <taxon>Vitis</taxon>
    </lineage>
</organism>
<dbReference type="SMART" id="SM00240">
    <property type="entry name" value="FHA"/>
    <property type="match status" value="1"/>
</dbReference>
<feature type="domain" description="FHA" evidence="2">
    <location>
        <begin position="766"/>
        <end position="822"/>
    </location>
</feature>
<evidence type="ECO:0000313" key="3">
    <source>
        <dbReference type="EMBL" id="RVW51806.1"/>
    </source>
</evidence>
<evidence type="ECO:0000259" key="2">
    <source>
        <dbReference type="PROSITE" id="PS50006"/>
    </source>
</evidence>
<dbReference type="Pfam" id="PF00498">
    <property type="entry name" value="FHA"/>
    <property type="match status" value="1"/>
</dbReference>
<dbReference type="PANTHER" id="PTHR13233">
    <property type="entry name" value="MICROSPHERULE PROTEIN 1"/>
    <property type="match status" value="1"/>
</dbReference>
<dbReference type="Proteomes" id="UP000288805">
    <property type="component" value="Unassembled WGS sequence"/>
</dbReference>
<gene>
    <name evidence="3" type="ORF">CK203_066782</name>
</gene>
<dbReference type="InterPro" id="IPR000253">
    <property type="entry name" value="FHA_dom"/>
</dbReference>
<dbReference type="Gene3D" id="2.60.200.20">
    <property type="match status" value="1"/>
</dbReference>
<dbReference type="EMBL" id="QGNW01001179">
    <property type="protein sequence ID" value="RVW51806.1"/>
    <property type="molecule type" value="Genomic_DNA"/>
</dbReference>
<proteinExistence type="predicted"/>
<reference evidence="3 4" key="1">
    <citation type="journal article" date="2018" name="PLoS Genet.">
        <title>Population sequencing reveals clonal diversity and ancestral inbreeding in the grapevine cultivar Chardonnay.</title>
        <authorList>
            <person name="Roach M.J."/>
            <person name="Johnson D.L."/>
            <person name="Bohlmann J."/>
            <person name="van Vuuren H.J."/>
            <person name="Jones S.J."/>
            <person name="Pretorius I.S."/>
            <person name="Schmidt S.A."/>
            <person name="Borneman A.R."/>
        </authorList>
    </citation>
    <scope>NUCLEOTIDE SEQUENCE [LARGE SCALE GENOMIC DNA]</scope>
    <source>
        <strain evidence="4">cv. Chardonnay</strain>
        <tissue evidence="3">Leaf</tissue>
    </source>
</reference>
<dbReference type="PANTHER" id="PTHR13233:SF13">
    <property type="entry name" value="FHA DOMAIN-CONTAINING PROTEIN"/>
    <property type="match status" value="1"/>
</dbReference>
<feature type="compositionally biased region" description="Polar residues" evidence="1">
    <location>
        <begin position="569"/>
        <end position="579"/>
    </location>
</feature>
<dbReference type="PROSITE" id="PS50006">
    <property type="entry name" value="FHA_DOMAIN"/>
    <property type="match status" value="1"/>
</dbReference>
<dbReference type="Pfam" id="PF13325">
    <property type="entry name" value="MCRS_N"/>
    <property type="match status" value="1"/>
</dbReference>
<dbReference type="InterPro" id="IPR025999">
    <property type="entry name" value="MCRS_N"/>
</dbReference>
<evidence type="ECO:0000256" key="1">
    <source>
        <dbReference type="SAM" id="MobiDB-lite"/>
    </source>
</evidence>
<evidence type="ECO:0000313" key="4">
    <source>
        <dbReference type="Proteomes" id="UP000288805"/>
    </source>
</evidence>
<dbReference type="InterPro" id="IPR008984">
    <property type="entry name" value="SMAD_FHA_dom_sf"/>
</dbReference>
<accession>A0A438EVU4</accession>
<name>A0A438EVU4_VITVI</name>
<dbReference type="InterPro" id="IPR037912">
    <property type="entry name" value="MCRS1"/>
</dbReference>
<protein>
    <recommendedName>
        <fullName evidence="2">FHA domain-containing protein</fullName>
    </recommendedName>
</protein>